<name>A0ABR6C981_9HYPH</name>
<proteinExistence type="predicted"/>
<keyword evidence="2" id="KW-1185">Reference proteome</keyword>
<comment type="caution">
    <text evidence="1">The sequence shown here is derived from an EMBL/GenBank/DDBJ whole genome shotgun (WGS) entry which is preliminary data.</text>
</comment>
<evidence type="ECO:0000313" key="2">
    <source>
        <dbReference type="Proteomes" id="UP000587524"/>
    </source>
</evidence>
<dbReference type="EMBL" id="JACJHZ010000014">
    <property type="protein sequence ID" value="MBA9021135.1"/>
    <property type="molecule type" value="Genomic_DNA"/>
</dbReference>
<dbReference type="Proteomes" id="UP000587524">
    <property type="component" value="Unassembled WGS sequence"/>
</dbReference>
<protein>
    <submittedName>
        <fullName evidence="1">Uncharacterized protein</fullName>
    </submittedName>
</protein>
<accession>A0ABR6C981</accession>
<sequence length="38" mass="4380">MRVNLMADWRLDPAFWQRRIAIAETGFDAVSKSGRQAD</sequence>
<reference evidence="1 2" key="1">
    <citation type="submission" date="2020-08" db="EMBL/GenBank/DDBJ databases">
        <title>Genomic Encyclopedia of Type Strains, Phase IV (KMG-IV): sequencing the most valuable type-strain genomes for metagenomic binning, comparative biology and taxonomic classification.</title>
        <authorList>
            <person name="Goeker M."/>
        </authorList>
    </citation>
    <scope>NUCLEOTIDE SEQUENCE [LARGE SCALE GENOMIC DNA]</scope>
    <source>
        <strain evidence="1 2">DSM 17455</strain>
    </source>
</reference>
<gene>
    <name evidence="1" type="ORF">HNQ97_003139</name>
</gene>
<evidence type="ECO:0000313" key="1">
    <source>
        <dbReference type="EMBL" id="MBA9021135.1"/>
    </source>
</evidence>
<organism evidence="1 2">
    <name type="scientific">Aminobacter ciceronei</name>
    <dbReference type="NCBI Taxonomy" id="150723"/>
    <lineage>
        <taxon>Bacteria</taxon>
        <taxon>Pseudomonadati</taxon>
        <taxon>Pseudomonadota</taxon>
        <taxon>Alphaproteobacteria</taxon>
        <taxon>Hyphomicrobiales</taxon>
        <taxon>Phyllobacteriaceae</taxon>
        <taxon>Aminobacter</taxon>
    </lineage>
</organism>